<evidence type="ECO:0000256" key="8">
    <source>
        <dbReference type="ARBA" id="ARBA00023145"/>
    </source>
</evidence>
<evidence type="ECO:0000256" key="1">
    <source>
        <dbReference type="ARBA" id="ARBA00009388"/>
    </source>
</evidence>
<name>A0AAF0C3V9_9GAMM</name>
<dbReference type="Pfam" id="PF01447">
    <property type="entry name" value="Peptidase_M4"/>
    <property type="match status" value="1"/>
</dbReference>
<proteinExistence type="inferred from homology"/>
<dbReference type="AlphaFoldDB" id="A0AAF0C3V9"/>
<evidence type="ECO:0000256" key="9">
    <source>
        <dbReference type="PIRSR" id="PIRSR623612-1"/>
    </source>
</evidence>
<dbReference type="InterPro" id="IPR050728">
    <property type="entry name" value="Zinc_Metalloprotease_M4"/>
</dbReference>
<dbReference type="InterPro" id="IPR027268">
    <property type="entry name" value="Peptidase_M4/M1_CTD_sf"/>
</dbReference>
<dbReference type="Pfam" id="PF04151">
    <property type="entry name" value="PPC"/>
    <property type="match status" value="2"/>
</dbReference>
<evidence type="ECO:0000256" key="7">
    <source>
        <dbReference type="ARBA" id="ARBA00023049"/>
    </source>
</evidence>
<keyword evidence="5" id="KW-0378">Hydrolase</keyword>
<dbReference type="RefSeq" id="WP_044831306.1">
    <property type="nucleotide sequence ID" value="NZ_CP059735.1"/>
</dbReference>
<keyword evidence="8" id="KW-0865">Zymogen</keyword>
<dbReference type="GO" id="GO:0006508">
    <property type="term" value="P:proteolysis"/>
    <property type="evidence" value="ECO:0007669"/>
    <property type="project" value="UniProtKB-KW"/>
</dbReference>
<keyword evidence="7" id="KW-0482">Metalloprotease</keyword>
<feature type="active site" evidence="9">
    <location>
        <position position="335"/>
    </location>
</feature>
<dbReference type="PRINTS" id="PR00730">
    <property type="entry name" value="THERMOLYSIN"/>
</dbReference>
<organism evidence="15 16">
    <name type="scientific">Thalassomonas actiniarum</name>
    <dbReference type="NCBI Taxonomy" id="485447"/>
    <lineage>
        <taxon>Bacteria</taxon>
        <taxon>Pseudomonadati</taxon>
        <taxon>Pseudomonadota</taxon>
        <taxon>Gammaproteobacteria</taxon>
        <taxon>Alteromonadales</taxon>
        <taxon>Colwelliaceae</taxon>
        <taxon>Thalassomonas</taxon>
    </lineage>
</organism>
<accession>A0AAF0C3V9</accession>
<evidence type="ECO:0000256" key="10">
    <source>
        <dbReference type="SAM" id="SignalP"/>
    </source>
</evidence>
<dbReference type="PANTHER" id="PTHR33794">
    <property type="entry name" value="BACILLOLYSIN"/>
    <property type="match status" value="1"/>
</dbReference>
<feature type="active site" description="Proton donor" evidence="9">
    <location>
        <position position="417"/>
    </location>
</feature>
<dbReference type="CDD" id="cd09597">
    <property type="entry name" value="M4_TLP"/>
    <property type="match status" value="1"/>
</dbReference>
<evidence type="ECO:0000256" key="6">
    <source>
        <dbReference type="ARBA" id="ARBA00022833"/>
    </source>
</evidence>
<feature type="domain" description="Peptidase C-terminal archaeal/bacterial" evidence="13">
    <location>
        <begin position="627"/>
        <end position="682"/>
    </location>
</feature>
<comment type="similarity">
    <text evidence="1">Belongs to the peptidase M4 family.</text>
</comment>
<evidence type="ECO:0000313" key="16">
    <source>
        <dbReference type="Proteomes" id="UP000032568"/>
    </source>
</evidence>
<dbReference type="InterPro" id="IPR007280">
    <property type="entry name" value="Peptidase_C_arc/bac"/>
</dbReference>
<feature type="domain" description="Peptidase C-terminal archaeal/bacterial" evidence="13">
    <location>
        <begin position="524"/>
        <end position="583"/>
    </location>
</feature>
<evidence type="ECO:0000259" key="14">
    <source>
        <dbReference type="Pfam" id="PF07504"/>
    </source>
</evidence>
<evidence type="ECO:0000256" key="2">
    <source>
        <dbReference type="ARBA" id="ARBA00022670"/>
    </source>
</evidence>
<dbReference type="Gene3D" id="2.60.120.380">
    <property type="match status" value="2"/>
</dbReference>
<reference evidence="15 16" key="2">
    <citation type="journal article" date="2022" name="Mar. Drugs">
        <title>Bioassay-Guided Fractionation Leads to the Detection of Cholic Acid Generated by the Rare Thalassomonas sp.</title>
        <authorList>
            <person name="Pheiffer F."/>
            <person name="Schneider Y.K."/>
            <person name="Hansen E.H."/>
            <person name="Andersen J.H."/>
            <person name="Isaksson J."/>
            <person name="Busche T."/>
            <person name="R C."/>
            <person name="Kalinowski J."/>
            <person name="Zyl L.V."/>
            <person name="Trindade M."/>
        </authorList>
    </citation>
    <scope>NUCLEOTIDE SEQUENCE [LARGE SCALE GENOMIC DNA]</scope>
    <source>
        <strain evidence="15 16">A5K-106</strain>
    </source>
</reference>
<evidence type="ECO:0000256" key="5">
    <source>
        <dbReference type="ARBA" id="ARBA00022801"/>
    </source>
</evidence>
<dbReference type="Proteomes" id="UP000032568">
    <property type="component" value="Chromosome"/>
</dbReference>
<feature type="domain" description="FTP" evidence="14">
    <location>
        <begin position="61"/>
        <end position="101"/>
    </location>
</feature>
<evidence type="ECO:0000256" key="4">
    <source>
        <dbReference type="ARBA" id="ARBA00022729"/>
    </source>
</evidence>
<keyword evidence="2" id="KW-0645">Protease</keyword>
<reference evidence="15 16" key="1">
    <citation type="journal article" date="2015" name="Genome Announc.">
        <title>Draft Genome Sequences of Marine Isolates of Thalassomonas viridans and Thalassomonas actiniarum.</title>
        <authorList>
            <person name="Olonade I."/>
            <person name="van Zyl L.J."/>
            <person name="Trindade M."/>
        </authorList>
    </citation>
    <scope>NUCLEOTIDE SEQUENCE [LARGE SCALE GENOMIC DNA]</scope>
    <source>
        <strain evidence="15 16">A5K-106</strain>
    </source>
</reference>
<dbReference type="SUPFAM" id="SSF55486">
    <property type="entry name" value="Metalloproteases ('zincins'), catalytic domain"/>
    <property type="match status" value="1"/>
</dbReference>
<dbReference type="PANTHER" id="PTHR33794:SF1">
    <property type="entry name" value="BACILLOLYSIN"/>
    <property type="match status" value="1"/>
</dbReference>
<dbReference type="EMBL" id="CP059735">
    <property type="protein sequence ID" value="WDD99144.1"/>
    <property type="molecule type" value="Genomic_DNA"/>
</dbReference>
<dbReference type="GO" id="GO:0004222">
    <property type="term" value="F:metalloendopeptidase activity"/>
    <property type="evidence" value="ECO:0007669"/>
    <property type="project" value="InterPro"/>
</dbReference>
<keyword evidence="4 10" id="KW-0732">Signal</keyword>
<evidence type="ECO:0000259" key="13">
    <source>
        <dbReference type="Pfam" id="PF04151"/>
    </source>
</evidence>
<feature type="signal peptide" evidence="10">
    <location>
        <begin position="1"/>
        <end position="23"/>
    </location>
</feature>
<dbReference type="InterPro" id="IPR011096">
    <property type="entry name" value="FTP_domain"/>
</dbReference>
<feature type="domain" description="Peptidase M4 C-terminal" evidence="12">
    <location>
        <begin position="345"/>
        <end position="489"/>
    </location>
</feature>
<dbReference type="InterPro" id="IPR001570">
    <property type="entry name" value="Peptidase_M4_C_domain"/>
</dbReference>
<evidence type="ECO:0000256" key="3">
    <source>
        <dbReference type="ARBA" id="ARBA00022723"/>
    </source>
</evidence>
<dbReference type="InterPro" id="IPR013856">
    <property type="entry name" value="Peptidase_M4_domain"/>
</dbReference>
<dbReference type="Gene3D" id="3.10.170.10">
    <property type="match status" value="1"/>
</dbReference>
<dbReference type="Pfam" id="PF02868">
    <property type="entry name" value="Peptidase_M4_C"/>
    <property type="match status" value="1"/>
</dbReference>
<evidence type="ECO:0000259" key="11">
    <source>
        <dbReference type="Pfam" id="PF01447"/>
    </source>
</evidence>
<gene>
    <name evidence="15" type="ORF">SG35_000160</name>
</gene>
<keyword evidence="6" id="KW-0862">Zinc</keyword>
<feature type="domain" description="Peptidase M4" evidence="11">
    <location>
        <begin position="204"/>
        <end position="342"/>
    </location>
</feature>
<dbReference type="Pfam" id="PF07504">
    <property type="entry name" value="FTP"/>
    <property type="match status" value="1"/>
</dbReference>
<keyword evidence="16" id="KW-1185">Reference proteome</keyword>
<dbReference type="Gene3D" id="3.10.450.40">
    <property type="match status" value="1"/>
</dbReference>
<dbReference type="GO" id="GO:0046872">
    <property type="term" value="F:metal ion binding"/>
    <property type="evidence" value="ECO:0007669"/>
    <property type="project" value="UniProtKB-KW"/>
</dbReference>
<dbReference type="InterPro" id="IPR023612">
    <property type="entry name" value="Peptidase_M4"/>
</dbReference>
<evidence type="ECO:0000259" key="12">
    <source>
        <dbReference type="Pfam" id="PF02868"/>
    </source>
</evidence>
<evidence type="ECO:0000313" key="15">
    <source>
        <dbReference type="EMBL" id="WDD99144.1"/>
    </source>
</evidence>
<sequence>MKINKVTKVTAAVVCVLTMSAHAAQIQDASTMGKGNSGEDINQVLDLADIHQIKSSKTFHLSNNLTKVRFQQAYKGVPIFGYSLAATKTPMGLLTDVKGQFINLEDHDISVLPGFSANNALRVALKKDHASQASVYNEENQLFVYMKKDQPLLVHRISYVIPGVKGSEPSRPVYFIDAQTGATVYRYENLQHALTGTGPGGNAKTGQYEYGTDFGFMDVTQSGNTCTMNNANVKTVNLNHGTSGSTAYSYTCPRNTHKEINSAYSPLNDAHYFGGVVFDMFSDYVGSAPLTFQLTMRVHYSNNYENAFWDGSAMTFGDGQNTFYPLVSLDVSAHEVSHGFTEQNSGLIYSNMSGGMNEAFSDMSGEAAEFFMKGTNDWLVGGDIYKGNGALRYMNDPTQDGSSIDHANNYYNGLNVHYSSGVYNKAFHLLATTAGWDTKKAFQVMAKANQVYWGANSTFDEGACGVESAAEDLGHDKADVTAAFDAVGVVCGGTPPPPPGVLEKGVAQTISGAQGSETHFTYETPTDVNTVTFNTSGGSGDGDLYVKFGSAPTTGSYDCRPYIGGNTETCDFQSAQAGTYYVMMRGYSAYSNASIVGDHTAGGTPPPGNSDTVDNISVAQGEWYYLSVDVPAGAGTFTATISGGSGDADLYLRKGAAPTTSSYDCRPYANGNNETCSEASPGGSTMHIGIRGYRASSGVTLNWSY</sequence>
<protein>
    <submittedName>
        <fullName evidence="15">M4 family metallopeptidase</fullName>
    </submittedName>
</protein>
<dbReference type="Gene3D" id="3.10.450.490">
    <property type="match status" value="1"/>
</dbReference>
<feature type="chain" id="PRO_5042187184" evidence="10">
    <location>
        <begin position="24"/>
        <end position="705"/>
    </location>
</feature>
<keyword evidence="3" id="KW-0479">Metal-binding</keyword>
<dbReference type="KEGG" id="tact:SG35_000160"/>
<dbReference type="Gene3D" id="1.10.390.10">
    <property type="entry name" value="Neutral Protease Domain 2"/>
    <property type="match status" value="1"/>
</dbReference>